<proteinExistence type="predicted"/>
<gene>
    <name evidence="2" type="ORF">SP5_034_01060</name>
</gene>
<reference evidence="2 3" key="1">
    <citation type="submission" date="2014-11" db="EMBL/GenBank/DDBJ databases">
        <title>Whole genome shotgun sequence of Sphingomonas parapaucimobilis NBRC 15100.</title>
        <authorList>
            <person name="Katano-Makiyama Y."/>
            <person name="Hosoyama A."/>
            <person name="Hashimoto M."/>
            <person name="Hosoyama Y."/>
            <person name="Noguchi M."/>
            <person name="Numata M."/>
            <person name="Tsuchikane K."/>
            <person name="Hirakata S."/>
            <person name="Uohara A."/>
            <person name="Shimodaira J."/>
            <person name="Ohji S."/>
            <person name="Ichikawa N."/>
            <person name="Kimura A."/>
            <person name="Yamazoe A."/>
            <person name="Fujita N."/>
        </authorList>
    </citation>
    <scope>NUCLEOTIDE SEQUENCE [LARGE SCALE GENOMIC DNA]</scope>
    <source>
        <strain evidence="2 3">NBRC 15100</strain>
    </source>
</reference>
<dbReference type="EMBL" id="BBPI01000034">
    <property type="protein sequence ID" value="GAM00532.1"/>
    <property type="molecule type" value="Genomic_DNA"/>
</dbReference>
<dbReference type="RefSeq" id="WP_042485558.1">
    <property type="nucleotide sequence ID" value="NZ_BBPI01000034.1"/>
</dbReference>
<evidence type="ECO:0000313" key="3">
    <source>
        <dbReference type="Proteomes" id="UP000032305"/>
    </source>
</evidence>
<evidence type="ECO:0000256" key="1">
    <source>
        <dbReference type="SAM" id="Phobius"/>
    </source>
</evidence>
<organism evidence="2 3">
    <name type="scientific">Sphingomonas parapaucimobilis NBRC 15100</name>
    <dbReference type="NCBI Taxonomy" id="1219049"/>
    <lineage>
        <taxon>Bacteria</taxon>
        <taxon>Pseudomonadati</taxon>
        <taxon>Pseudomonadota</taxon>
        <taxon>Alphaproteobacteria</taxon>
        <taxon>Sphingomonadales</taxon>
        <taxon>Sphingomonadaceae</taxon>
        <taxon>Sphingomonas</taxon>
    </lineage>
</organism>
<sequence length="70" mass="7779">MSAELRHRVTMTLRFVHTASLVVNGLAMGLLLKGFMRAAIASLILTLFLQIVSAETVRAFVVNLAREPRR</sequence>
<feature type="transmembrane region" description="Helical" evidence="1">
    <location>
        <begin position="38"/>
        <end position="61"/>
    </location>
</feature>
<name>A0A0A1W5S5_9SPHN</name>
<keyword evidence="1" id="KW-1133">Transmembrane helix</keyword>
<keyword evidence="1" id="KW-0472">Membrane</keyword>
<keyword evidence="3" id="KW-1185">Reference proteome</keyword>
<feature type="transmembrane region" description="Helical" evidence="1">
    <location>
        <begin position="12"/>
        <end position="32"/>
    </location>
</feature>
<evidence type="ECO:0000313" key="2">
    <source>
        <dbReference type="EMBL" id="GAM00532.1"/>
    </source>
</evidence>
<keyword evidence="1" id="KW-0812">Transmembrane</keyword>
<accession>A0A0A1W5S5</accession>
<comment type="caution">
    <text evidence="2">The sequence shown here is derived from an EMBL/GenBank/DDBJ whole genome shotgun (WGS) entry which is preliminary data.</text>
</comment>
<protein>
    <submittedName>
        <fullName evidence="2">Uncharacterized protein</fullName>
    </submittedName>
</protein>
<dbReference type="Proteomes" id="UP000032305">
    <property type="component" value="Unassembled WGS sequence"/>
</dbReference>
<dbReference type="AlphaFoldDB" id="A0A0A1W5S5"/>